<sequence length="103" mass="11986">MKNFLVILVVLSTVALCLAKPKWIWFDEEEKNGVDFNDEVLTREKGKNEENLLKEWKKAYDRSGKQAKSKPVCRGVKTVDVFTYDKDLKMSRYCTEKGHVLTI</sequence>
<protein>
    <submittedName>
        <fullName evidence="1">Uncharacterized protein</fullName>
    </submittedName>
</protein>
<accession>A0A7D9I993</accession>
<evidence type="ECO:0000313" key="2">
    <source>
        <dbReference type="Proteomes" id="UP001152795"/>
    </source>
</evidence>
<keyword evidence="2" id="KW-1185">Reference proteome</keyword>
<gene>
    <name evidence="1" type="ORF">PACLA_8A058426</name>
</gene>
<evidence type="ECO:0000313" key="1">
    <source>
        <dbReference type="EMBL" id="CAB4000662.1"/>
    </source>
</evidence>
<dbReference type="AlphaFoldDB" id="A0A7D9I993"/>
<name>A0A7D9I993_PARCT</name>
<dbReference type="EMBL" id="CACRXK020003890">
    <property type="protein sequence ID" value="CAB4000662.1"/>
    <property type="molecule type" value="Genomic_DNA"/>
</dbReference>
<dbReference type="Proteomes" id="UP001152795">
    <property type="component" value="Unassembled WGS sequence"/>
</dbReference>
<reference evidence="1" key="1">
    <citation type="submission" date="2020-04" db="EMBL/GenBank/DDBJ databases">
        <authorList>
            <person name="Alioto T."/>
            <person name="Alioto T."/>
            <person name="Gomez Garrido J."/>
        </authorList>
    </citation>
    <scope>NUCLEOTIDE SEQUENCE</scope>
    <source>
        <strain evidence="1">A484AB</strain>
    </source>
</reference>
<organism evidence="1 2">
    <name type="scientific">Paramuricea clavata</name>
    <name type="common">Red gorgonian</name>
    <name type="synonym">Violescent sea-whip</name>
    <dbReference type="NCBI Taxonomy" id="317549"/>
    <lineage>
        <taxon>Eukaryota</taxon>
        <taxon>Metazoa</taxon>
        <taxon>Cnidaria</taxon>
        <taxon>Anthozoa</taxon>
        <taxon>Octocorallia</taxon>
        <taxon>Malacalcyonacea</taxon>
        <taxon>Plexauridae</taxon>
        <taxon>Paramuricea</taxon>
    </lineage>
</organism>
<proteinExistence type="predicted"/>
<comment type="caution">
    <text evidence="1">The sequence shown here is derived from an EMBL/GenBank/DDBJ whole genome shotgun (WGS) entry which is preliminary data.</text>
</comment>